<organism evidence="2 3">
    <name type="scientific">Mytilus coruscus</name>
    <name type="common">Sea mussel</name>
    <dbReference type="NCBI Taxonomy" id="42192"/>
    <lineage>
        <taxon>Eukaryota</taxon>
        <taxon>Metazoa</taxon>
        <taxon>Spiralia</taxon>
        <taxon>Lophotrochozoa</taxon>
        <taxon>Mollusca</taxon>
        <taxon>Bivalvia</taxon>
        <taxon>Autobranchia</taxon>
        <taxon>Pteriomorphia</taxon>
        <taxon>Mytilida</taxon>
        <taxon>Mytiloidea</taxon>
        <taxon>Mytilidae</taxon>
        <taxon>Mytilinae</taxon>
        <taxon>Mytilus</taxon>
    </lineage>
</organism>
<evidence type="ECO:0008006" key="4">
    <source>
        <dbReference type="Google" id="ProtNLM"/>
    </source>
</evidence>
<reference evidence="2 3" key="1">
    <citation type="submission" date="2020-06" db="EMBL/GenBank/DDBJ databases">
        <authorList>
            <person name="Li R."/>
            <person name="Bekaert M."/>
        </authorList>
    </citation>
    <scope>NUCLEOTIDE SEQUENCE [LARGE SCALE GENOMIC DNA]</scope>
    <source>
        <strain evidence="3">wild</strain>
    </source>
</reference>
<evidence type="ECO:0000313" key="2">
    <source>
        <dbReference type="EMBL" id="CAC5393449.1"/>
    </source>
</evidence>
<sequence>MENLTGAQTEKLIRTLVEMRERVRLRQQEVPTTEELFLNESITNVQTYLNILSERDVLVYDKETVGIIRRLRQNLKFLSENRYTKSDFNLKMMVNGLQETLAAMLKKCRKPVESPNSPSEETVPDLDDNFSSSDFSRYVFDGFKVNRYLPAEDGRQMYRLSWTRLYHPEMDRTKKYTDIPGFVRTFRLNNSSHVFMTHQNKLIKDTRSTQIGQQKSDGNCSEITGSKYISQQKTGGKYIKRPGSTNIGQEETDGKCTDIPQSTHISQQKTNEKRTEIPGAFYDIGCGIHLYSESDVSDIIQAIRWESDDFQRFYKEDTTLQHYKLETDFFNIKPKDPKNKVIFPKDSSGMITVRVKLPNDINYQFLQLKAYIKFGQKWHMVETSLKEKSVTFQTAKIDALCIVSKPIKERVHITPNGCKYVAKTDKGIQIEFPPGAVEKDESIRLHVVPINKEILRRQYEERSKKGEAILAISDCLYTTGDTTLKKKVQVKLPLNDIRIPDESDEDYVYRLFRQNTNGQFTLTDNVVTVDENHNAVFETDKISGTSVSLIGNDELKKGPLVISSNLEKMHGYNSVCKILFFVSDVTLRSLTVLLACIEKSKMQAFCRNCEERGYRLFKNWISKDFVFKPQIKINIALKGCFSLPRFSARRRLDLTFLPNSSENFTRFVVEIKHKIDQDAYGILLLTKDKEIIDEISYNAHASLSIRRNTTDLGLVRPELTFTKESIDKQPPLPVTKYSEEDFLTDKGVMAVAKLLNSNKLFETVINLDMKQVQYDQICEKISISSRQAFTLLKTALDLQKSNKIDKLVSALESAEEGGLADSIRELYEERQDLSKIEK</sequence>
<evidence type="ECO:0000313" key="3">
    <source>
        <dbReference type="Proteomes" id="UP000507470"/>
    </source>
</evidence>
<protein>
    <recommendedName>
        <fullName evidence="4">Death domain-containing protein</fullName>
    </recommendedName>
</protein>
<dbReference type="Proteomes" id="UP000507470">
    <property type="component" value="Unassembled WGS sequence"/>
</dbReference>
<keyword evidence="3" id="KW-1185">Reference proteome</keyword>
<name>A0A6J8CDY0_MYTCO</name>
<feature type="compositionally biased region" description="Polar residues" evidence="1">
    <location>
        <begin position="259"/>
        <end position="269"/>
    </location>
</feature>
<gene>
    <name evidence="2" type="ORF">MCOR_28314</name>
</gene>
<dbReference type="EMBL" id="CACVKT020005201">
    <property type="protein sequence ID" value="CAC5393449.1"/>
    <property type="molecule type" value="Genomic_DNA"/>
</dbReference>
<accession>A0A6J8CDY0</accession>
<dbReference type="Gene3D" id="2.60.220.30">
    <property type="match status" value="1"/>
</dbReference>
<dbReference type="AlphaFoldDB" id="A0A6J8CDY0"/>
<proteinExistence type="predicted"/>
<dbReference type="OrthoDB" id="6116525at2759"/>
<feature type="region of interest" description="Disordered" evidence="1">
    <location>
        <begin position="234"/>
        <end position="272"/>
    </location>
</feature>
<evidence type="ECO:0000256" key="1">
    <source>
        <dbReference type="SAM" id="MobiDB-lite"/>
    </source>
</evidence>